<dbReference type="Gramene" id="Mp4g07320.1">
    <property type="protein sequence ID" value="Mp4g07320.1.cds1"/>
    <property type="gene ID" value="Mp4g07320"/>
</dbReference>
<evidence type="ECO:0000313" key="2">
    <source>
        <dbReference type="EMBL" id="PTQ31133.1"/>
    </source>
</evidence>
<feature type="compositionally biased region" description="Pro residues" evidence="1">
    <location>
        <begin position="39"/>
        <end position="64"/>
    </location>
</feature>
<dbReference type="Proteomes" id="UP000244005">
    <property type="component" value="Unassembled WGS sequence"/>
</dbReference>
<keyword evidence="3" id="KW-1185">Reference proteome</keyword>
<name>A0A2R6WBA4_MARPO</name>
<gene>
    <name evidence="2" type="ORF">MARPO_0115s0049</name>
</gene>
<dbReference type="EMBL" id="KZ772787">
    <property type="protein sequence ID" value="PTQ31133.1"/>
    <property type="molecule type" value="Genomic_DNA"/>
</dbReference>
<dbReference type="AlphaFoldDB" id="A0A2R6WBA4"/>
<protein>
    <submittedName>
        <fullName evidence="2">Uncharacterized protein</fullName>
    </submittedName>
</protein>
<organism evidence="2 3">
    <name type="scientific">Marchantia polymorpha</name>
    <name type="common">Common liverwort</name>
    <name type="synonym">Marchantia aquatica</name>
    <dbReference type="NCBI Taxonomy" id="3197"/>
    <lineage>
        <taxon>Eukaryota</taxon>
        <taxon>Viridiplantae</taxon>
        <taxon>Streptophyta</taxon>
        <taxon>Embryophyta</taxon>
        <taxon>Marchantiophyta</taxon>
        <taxon>Marchantiopsida</taxon>
        <taxon>Marchantiidae</taxon>
        <taxon>Marchantiales</taxon>
        <taxon>Marchantiaceae</taxon>
        <taxon>Marchantia</taxon>
    </lineage>
</organism>
<feature type="region of interest" description="Disordered" evidence="1">
    <location>
        <begin position="39"/>
        <end position="81"/>
    </location>
</feature>
<evidence type="ECO:0000313" key="3">
    <source>
        <dbReference type="Proteomes" id="UP000244005"/>
    </source>
</evidence>
<sequence>MLLLAIKHRICSIGQTVNQIVIPPSLRLSSHFSWARLVSPPPPTLGESPPPSQFTPDPPRPPPSSLYTTPCKLPPPSSESIPSLPWPSLPCPPLPIPVPPFARSPNVFLFLVDADFAAAAAAAESSFVVGSTLSLLSLWFNLT</sequence>
<evidence type="ECO:0000256" key="1">
    <source>
        <dbReference type="SAM" id="MobiDB-lite"/>
    </source>
</evidence>
<proteinExistence type="predicted"/>
<reference evidence="3" key="1">
    <citation type="journal article" date="2017" name="Cell">
        <title>Insights into land plant evolution garnered from the Marchantia polymorpha genome.</title>
        <authorList>
            <person name="Bowman J.L."/>
            <person name="Kohchi T."/>
            <person name="Yamato K.T."/>
            <person name="Jenkins J."/>
            <person name="Shu S."/>
            <person name="Ishizaki K."/>
            <person name="Yamaoka S."/>
            <person name="Nishihama R."/>
            <person name="Nakamura Y."/>
            <person name="Berger F."/>
            <person name="Adam C."/>
            <person name="Aki S.S."/>
            <person name="Althoff F."/>
            <person name="Araki T."/>
            <person name="Arteaga-Vazquez M.A."/>
            <person name="Balasubrmanian S."/>
            <person name="Barry K."/>
            <person name="Bauer D."/>
            <person name="Boehm C.R."/>
            <person name="Briginshaw L."/>
            <person name="Caballero-Perez J."/>
            <person name="Catarino B."/>
            <person name="Chen F."/>
            <person name="Chiyoda S."/>
            <person name="Chovatia M."/>
            <person name="Davies K.M."/>
            <person name="Delmans M."/>
            <person name="Demura T."/>
            <person name="Dierschke T."/>
            <person name="Dolan L."/>
            <person name="Dorantes-Acosta A.E."/>
            <person name="Eklund D.M."/>
            <person name="Florent S.N."/>
            <person name="Flores-Sandoval E."/>
            <person name="Fujiyama A."/>
            <person name="Fukuzawa H."/>
            <person name="Galik B."/>
            <person name="Grimanelli D."/>
            <person name="Grimwood J."/>
            <person name="Grossniklaus U."/>
            <person name="Hamada T."/>
            <person name="Haseloff J."/>
            <person name="Hetherington A.J."/>
            <person name="Higo A."/>
            <person name="Hirakawa Y."/>
            <person name="Hundley H.N."/>
            <person name="Ikeda Y."/>
            <person name="Inoue K."/>
            <person name="Inoue S.I."/>
            <person name="Ishida S."/>
            <person name="Jia Q."/>
            <person name="Kakita M."/>
            <person name="Kanazawa T."/>
            <person name="Kawai Y."/>
            <person name="Kawashima T."/>
            <person name="Kennedy M."/>
            <person name="Kinose K."/>
            <person name="Kinoshita T."/>
            <person name="Kohara Y."/>
            <person name="Koide E."/>
            <person name="Komatsu K."/>
            <person name="Kopischke S."/>
            <person name="Kubo M."/>
            <person name="Kyozuka J."/>
            <person name="Lagercrantz U."/>
            <person name="Lin S.S."/>
            <person name="Lindquist E."/>
            <person name="Lipzen A.M."/>
            <person name="Lu C.W."/>
            <person name="De Luna E."/>
            <person name="Martienssen R.A."/>
            <person name="Minamino N."/>
            <person name="Mizutani M."/>
            <person name="Mizutani M."/>
            <person name="Mochizuki N."/>
            <person name="Monte I."/>
            <person name="Mosher R."/>
            <person name="Nagasaki H."/>
            <person name="Nakagami H."/>
            <person name="Naramoto S."/>
            <person name="Nishitani K."/>
            <person name="Ohtani M."/>
            <person name="Okamoto T."/>
            <person name="Okumura M."/>
            <person name="Phillips J."/>
            <person name="Pollak B."/>
            <person name="Reinders A."/>
            <person name="Rovekamp M."/>
            <person name="Sano R."/>
            <person name="Sawa S."/>
            <person name="Schmid M.W."/>
            <person name="Shirakawa M."/>
            <person name="Solano R."/>
            <person name="Spunde A."/>
            <person name="Suetsugu N."/>
            <person name="Sugano S."/>
            <person name="Sugiyama A."/>
            <person name="Sun R."/>
            <person name="Suzuki Y."/>
            <person name="Takenaka M."/>
            <person name="Takezawa D."/>
            <person name="Tomogane H."/>
            <person name="Tsuzuki M."/>
            <person name="Ueda T."/>
            <person name="Umeda M."/>
            <person name="Ward J.M."/>
            <person name="Watanabe Y."/>
            <person name="Yazaki K."/>
            <person name="Yokoyama R."/>
            <person name="Yoshitake Y."/>
            <person name="Yotsui I."/>
            <person name="Zachgo S."/>
            <person name="Schmutz J."/>
        </authorList>
    </citation>
    <scope>NUCLEOTIDE SEQUENCE [LARGE SCALE GENOMIC DNA]</scope>
    <source>
        <strain evidence="3">Tak-1</strain>
    </source>
</reference>
<accession>A0A2R6WBA4</accession>